<reference evidence="2 3" key="1">
    <citation type="submission" date="2013-12" db="EMBL/GenBank/DDBJ databases">
        <authorList>
            <consortium name="DOE Joint Genome Institute"/>
            <person name="Eisen J."/>
            <person name="Huntemann M."/>
            <person name="Han J."/>
            <person name="Chen A."/>
            <person name="Kyrpides N."/>
            <person name="Mavromatis K."/>
            <person name="Markowitz V."/>
            <person name="Palaniappan K."/>
            <person name="Ivanova N."/>
            <person name="Schaumberg A."/>
            <person name="Pati A."/>
            <person name="Liolios K."/>
            <person name="Nordberg H.P."/>
            <person name="Cantor M.N."/>
            <person name="Hua S.X."/>
            <person name="Woyke T."/>
        </authorList>
    </citation>
    <scope>NUCLEOTIDE SEQUENCE [LARGE SCALE GENOMIC DNA]</scope>
    <source>
        <strain evidence="3">DSM 19437</strain>
    </source>
</reference>
<dbReference type="Proteomes" id="UP000003586">
    <property type="component" value="Chromosome"/>
</dbReference>
<evidence type="ECO:0000256" key="1">
    <source>
        <dbReference type="SAM" id="MobiDB-lite"/>
    </source>
</evidence>
<feature type="region of interest" description="Disordered" evidence="1">
    <location>
        <begin position="1"/>
        <end position="37"/>
    </location>
</feature>
<dbReference type="EMBL" id="CP007035">
    <property type="protein sequence ID" value="AHF17517.1"/>
    <property type="molecule type" value="Genomic_DNA"/>
</dbReference>
<name>W0F3A9_9BACT</name>
<keyword evidence="3" id="KW-1185">Reference proteome</keyword>
<gene>
    <name evidence="2" type="ORF">NIASO_09125</name>
</gene>
<organism evidence="2 3">
    <name type="scientific">Niabella soli DSM 19437</name>
    <dbReference type="NCBI Taxonomy" id="929713"/>
    <lineage>
        <taxon>Bacteria</taxon>
        <taxon>Pseudomonadati</taxon>
        <taxon>Bacteroidota</taxon>
        <taxon>Chitinophagia</taxon>
        <taxon>Chitinophagales</taxon>
        <taxon>Chitinophagaceae</taxon>
        <taxon>Niabella</taxon>
    </lineage>
</organism>
<feature type="compositionally biased region" description="Basic and acidic residues" evidence="1">
    <location>
        <begin position="7"/>
        <end position="23"/>
    </location>
</feature>
<evidence type="ECO:0000313" key="3">
    <source>
        <dbReference type="Proteomes" id="UP000003586"/>
    </source>
</evidence>
<dbReference type="STRING" id="929713.NIASO_09125"/>
<dbReference type="KEGG" id="nso:NIASO_09125"/>
<sequence>MTPGGDKSSRRPDIIWRDADGKTHWGNVGQSGVKGKPVPREIKAMQDLNKIRSQYGVSGRVQFRSYNHPEQNAKSGGTHH</sequence>
<evidence type="ECO:0000313" key="2">
    <source>
        <dbReference type="EMBL" id="AHF17517.1"/>
    </source>
</evidence>
<protein>
    <submittedName>
        <fullName evidence="2">Uncharacterized protein</fullName>
    </submittedName>
</protein>
<accession>W0F3A9</accession>
<feature type="region of interest" description="Disordered" evidence="1">
    <location>
        <begin position="61"/>
        <end position="80"/>
    </location>
</feature>
<proteinExistence type="predicted"/>
<dbReference type="HOGENOM" id="CLU_2586106_0_0_10"/>
<dbReference type="AlphaFoldDB" id="W0F3A9"/>
<feature type="compositionally biased region" description="Polar residues" evidence="1">
    <location>
        <begin position="64"/>
        <end position="80"/>
    </location>
</feature>